<evidence type="ECO:0000256" key="8">
    <source>
        <dbReference type="ARBA" id="ARBA00023242"/>
    </source>
</evidence>
<evidence type="ECO:0000256" key="11">
    <source>
        <dbReference type="PROSITE-ProRule" id="PRU00812"/>
    </source>
</evidence>
<reference evidence="15" key="1">
    <citation type="journal article" date="2023" name="Mol. Phylogenet. Evol.">
        <title>Genome-scale phylogeny and comparative genomics of the fungal order Sordariales.</title>
        <authorList>
            <person name="Hensen N."/>
            <person name="Bonometti L."/>
            <person name="Westerberg I."/>
            <person name="Brannstrom I.O."/>
            <person name="Guillou S."/>
            <person name="Cros-Aarteil S."/>
            <person name="Calhoun S."/>
            <person name="Haridas S."/>
            <person name="Kuo A."/>
            <person name="Mondo S."/>
            <person name="Pangilinan J."/>
            <person name="Riley R."/>
            <person name="LaButti K."/>
            <person name="Andreopoulos B."/>
            <person name="Lipzen A."/>
            <person name="Chen C."/>
            <person name="Yan M."/>
            <person name="Daum C."/>
            <person name="Ng V."/>
            <person name="Clum A."/>
            <person name="Steindorff A."/>
            <person name="Ohm R.A."/>
            <person name="Martin F."/>
            <person name="Silar P."/>
            <person name="Natvig D.O."/>
            <person name="Lalanne C."/>
            <person name="Gautier V."/>
            <person name="Ament-Velasquez S.L."/>
            <person name="Kruys A."/>
            <person name="Hutchinson M.I."/>
            <person name="Powell A.J."/>
            <person name="Barry K."/>
            <person name="Miller A.N."/>
            <person name="Grigoriev I.V."/>
            <person name="Debuchy R."/>
            <person name="Gladieux P."/>
            <person name="Hiltunen Thoren M."/>
            <person name="Johannesson H."/>
        </authorList>
    </citation>
    <scope>NUCLEOTIDE SEQUENCE</scope>
    <source>
        <strain evidence="15">CBS 315.58</strain>
    </source>
</reference>
<keyword evidence="6 12" id="KW-0862">Zinc</keyword>
<comment type="similarity">
    <text evidence="2 11 12">Belongs to the RPAP2 family.</text>
</comment>
<protein>
    <recommendedName>
        <fullName evidence="12">RNA polymerase II subunit B1 CTD phosphatase RPAP2 homolog</fullName>
        <ecNumber evidence="12">3.1.3.16</ecNumber>
    </recommendedName>
</protein>
<accession>A0AAN6XFU0</accession>
<evidence type="ECO:0000256" key="3">
    <source>
        <dbReference type="ARBA" id="ARBA00022723"/>
    </source>
</evidence>
<evidence type="ECO:0000256" key="2">
    <source>
        <dbReference type="ARBA" id="ARBA00005676"/>
    </source>
</evidence>
<dbReference type="PROSITE" id="PS51479">
    <property type="entry name" value="ZF_RTR1"/>
    <property type="match status" value="1"/>
</dbReference>
<evidence type="ECO:0000259" key="14">
    <source>
        <dbReference type="PROSITE" id="PS51479"/>
    </source>
</evidence>
<name>A0AAN6XFU0_9PEZI</name>
<evidence type="ECO:0000256" key="6">
    <source>
        <dbReference type="ARBA" id="ARBA00022833"/>
    </source>
</evidence>
<evidence type="ECO:0000256" key="1">
    <source>
        <dbReference type="ARBA" id="ARBA00004123"/>
    </source>
</evidence>
<dbReference type="GO" id="GO:0008420">
    <property type="term" value="F:RNA polymerase II CTD heptapeptide repeat phosphatase activity"/>
    <property type="evidence" value="ECO:0007669"/>
    <property type="project" value="UniProtKB-UniRule"/>
</dbReference>
<dbReference type="PANTHER" id="PTHR14732">
    <property type="entry name" value="RNA POLYMERASE II SUBUNIT B1 CTD PHOSPHATASE RPAP2-RELATED"/>
    <property type="match status" value="1"/>
</dbReference>
<dbReference type="GO" id="GO:0008270">
    <property type="term" value="F:zinc ion binding"/>
    <property type="evidence" value="ECO:0007669"/>
    <property type="project" value="UniProtKB-KW"/>
</dbReference>
<evidence type="ECO:0000256" key="5">
    <source>
        <dbReference type="ARBA" id="ARBA00022801"/>
    </source>
</evidence>
<dbReference type="Gene3D" id="1.25.40.820">
    <property type="match status" value="1"/>
</dbReference>
<dbReference type="Pfam" id="PF04181">
    <property type="entry name" value="RPAP2_Rtr1"/>
    <property type="match status" value="1"/>
</dbReference>
<reference evidence="15" key="2">
    <citation type="submission" date="2023-05" db="EMBL/GenBank/DDBJ databases">
        <authorList>
            <consortium name="Lawrence Berkeley National Laboratory"/>
            <person name="Steindorff A."/>
            <person name="Hensen N."/>
            <person name="Bonometti L."/>
            <person name="Westerberg I."/>
            <person name="Brannstrom I.O."/>
            <person name="Guillou S."/>
            <person name="Cros-Aarteil S."/>
            <person name="Calhoun S."/>
            <person name="Haridas S."/>
            <person name="Kuo A."/>
            <person name="Mondo S."/>
            <person name="Pangilinan J."/>
            <person name="Riley R."/>
            <person name="Labutti K."/>
            <person name="Andreopoulos B."/>
            <person name="Lipzen A."/>
            <person name="Chen C."/>
            <person name="Yanf M."/>
            <person name="Daum C."/>
            <person name="Ng V."/>
            <person name="Clum A."/>
            <person name="Ohm R."/>
            <person name="Martin F."/>
            <person name="Silar P."/>
            <person name="Natvig D."/>
            <person name="Lalanne C."/>
            <person name="Gautier V."/>
            <person name="Ament-Velasquez S.L."/>
            <person name="Kruys A."/>
            <person name="Hutchinson M.I."/>
            <person name="Powell A.J."/>
            <person name="Barry K."/>
            <person name="Miller A.N."/>
            <person name="Grigoriev I.V."/>
            <person name="Debuchy R."/>
            <person name="Gladieux P."/>
            <person name="Thoren M.H."/>
            <person name="Johannesson H."/>
        </authorList>
    </citation>
    <scope>NUCLEOTIDE SEQUENCE</scope>
    <source>
        <strain evidence="15">CBS 315.58</strain>
    </source>
</reference>
<evidence type="ECO:0000256" key="10">
    <source>
        <dbReference type="ARBA" id="ARBA00048336"/>
    </source>
</evidence>
<comment type="catalytic activity">
    <reaction evidence="10 12">
        <text>O-phospho-L-threonyl-[protein] + H2O = L-threonyl-[protein] + phosphate</text>
        <dbReference type="Rhea" id="RHEA:47004"/>
        <dbReference type="Rhea" id="RHEA-COMP:11060"/>
        <dbReference type="Rhea" id="RHEA-COMP:11605"/>
        <dbReference type="ChEBI" id="CHEBI:15377"/>
        <dbReference type="ChEBI" id="CHEBI:30013"/>
        <dbReference type="ChEBI" id="CHEBI:43474"/>
        <dbReference type="ChEBI" id="CHEBI:61977"/>
        <dbReference type="EC" id="3.1.3.16"/>
    </reaction>
</comment>
<feature type="region of interest" description="Disordered" evidence="13">
    <location>
        <begin position="1"/>
        <end position="27"/>
    </location>
</feature>
<keyword evidence="3 12" id="KW-0479">Metal-binding</keyword>
<gene>
    <name evidence="15" type="ORF">QBC40DRAFT_281988</name>
</gene>
<feature type="compositionally biased region" description="Pro residues" evidence="13">
    <location>
        <begin position="1"/>
        <end position="10"/>
    </location>
</feature>
<proteinExistence type="inferred from homology"/>
<dbReference type="EC" id="3.1.3.16" evidence="12"/>
<keyword evidence="7 12" id="KW-0904">Protein phosphatase</keyword>
<sequence length="306" mass="33429">MAASPPPNAPPKSILKKTNPPPDVPSALELTGLTRAQAAQLLTLSKKELKPPIPIETFELLSASFPSSTPPSPDDVSLLLSHLPEFSPSEYLDLIDERNCLNHCGYALCSKPRRNFPGKVKIRPSGVAKTADLNKWCSDDCALKGMYIHVQLEHPSYEWVGDKGEMKVKIRLREGKDKEKEKGSADELEKAVAGLSLDGANDDSDKKGDDAYQKKQQAGRLAVERNGMNVDRVEVRIGEKEITQLPTAPTFSNAQGGESDAHLMVEGYKIGSKGKKAKNTEGESEDDDDDDFIPSIRVESLNYGKS</sequence>
<dbReference type="PANTHER" id="PTHR14732:SF0">
    <property type="entry name" value="RNA POLYMERASE II SUBUNIT B1 CTD PHOSPHATASE RPAP2-RELATED"/>
    <property type="match status" value="1"/>
</dbReference>
<dbReference type="AlphaFoldDB" id="A0AAN6XFU0"/>
<feature type="compositionally biased region" description="Basic and acidic residues" evidence="13">
    <location>
        <begin position="203"/>
        <end position="213"/>
    </location>
</feature>
<organism evidence="15 16">
    <name type="scientific">Triangularia verruculosa</name>
    <dbReference type="NCBI Taxonomy" id="2587418"/>
    <lineage>
        <taxon>Eukaryota</taxon>
        <taxon>Fungi</taxon>
        <taxon>Dikarya</taxon>
        <taxon>Ascomycota</taxon>
        <taxon>Pezizomycotina</taxon>
        <taxon>Sordariomycetes</taxon>
        <taxon>Sordariomycetidae</taxon>
        <taxon>Sordariales</taxon>
        <taxon>Podosporaceae</taxon>
        <taxon>Triangularia</taxon>
    </lineage>
</organism>
<dbReference type="GO" id="GO:0005737">
    <property type="term" value="C:cytoplasm"/>
    <property type="evidence" value="ECO:0007669"/>
    <property type="project" value="TreeGrafter"/>
</dbReference>
<feature type="region of interest" description="Disordered" evidence="13">
    <location>
        <begin position="271"/>
        <end position="306"/>
    </location>
</feature>
<keyword evidence="4 12" id="KW-0863">Zinc-finger</keyword>
<comment type="catalytic activity">
    <reaction evidence="9 12">
        <text>O-phospho-L-seryl-[protein] + H2O = L-seryl-[protein] + phosphate</text>
        <dbReference type="Rhea" id="RHEA:20629"/>
        <dbReference type="Rhea" id="RHEA-COMP:9863"/>
        <dbReference type="Rhea" id="RHEA-COMP:11604"/>
        <dbReference type="ChEBI" id="CHEBI:15377"/>
        <dbReference type="ChEBI" id="CHEBI:29999"/>
        <dbReference type="ChEBI" id="CHEBI:43474"/>
        <dbReference type="ChEBI" id="CHEBI:83421"/>
        <dbReference type="EC" id="3.1.3.16"/>
    </reaction>
</comment>
<keyword evidence="16" id="KW-1185">Reference proteome</keyword>
<feature type="domain" description="RTR1-type" evidence="14">
    <location>
        <begin position="81"/>
        <end position="160"/>
    </location>
</feature>
<keyword evidence="5 12" id="KW-0378">Hydrolase</keyword>
<evidence type="ECO:0000256" key="7">
    <source>
        <dbReference type="ARBA" id="ARBA00022912"/>
    </source>
</evidence>
<dbReference type="Proteomes" id="UP001303160">
    <property type="component" value="Unassembled WGS sequence"/>
</dbReference>
<feature type="compositionally biased region" description="Acidic residues" evidence="13">
    <location>
        <begin position="282"/>
        <end position="292"/>
    </location>
</feature>
<evidence type="ECO:0000313" key="16">
    <source>
        <dbReference type="Proteomes" id="UP001303160"/>
    </source>
</evidence>
<evidence type="ECO:0000256" key="12">
    <source>
        <dbReference type="RuleBase" id="RU367080"/>
    </source>
</evidence>
<evidence type="ECO:0000256" key="9">
    <source>
        <dbReference type="ARBA" id="ARBA00047761"/>
    </source>
</evidence>
<comment type="caution">
    <text evidence="15">The sequence shown here is derived from an EMBL/GenBank/DDBJ whole genome shotgun (WGS) entry which is preliminary data.</text>
</comment>
<feature type="region of interest" description="Disordered" evidence="13">
    <location>
        <begin position="194"/>
        <end position="225"/>
    </location>
</feature>
<dbReference type="InterPro" id="IPR039693">
    <property type="entry name" value="Rtr1/RPAP2"/>
</dbReference>
<dbReference type="EMBL" id="MU863932">
    <property type="protein sequence ID" value="KAK4199451.1"/>
    <property type="molecule type" value="Genomic_DNA"/>
</dbReference>
<dbReference type="InterPro" id="IPR038534">
    <property type="entry name" value="Rtr1/RPAP2_sf"/>
</dbReference>
<evidence type="ECO:0000256" key="13">
    <source>
        <dbReference type="SAM" id="MobiDB-lite"/>
    </source>
</evidence>
<dbReference type="GO" id="GO:0043175">
    <property type="term" value="F:RNA polymerase core enzyme binding"/>
    <property type="evidence" value="ECO:0007669"/>
    <property type="project" value="UniProtKB-UniRule"/>
</dbReference>
<keyword evidence="8 12" id="KW-0539">Nucleus</keyword>
<dbReference type="InterPro" id="IPR007308">
    <property type="entry name" value="Rtr1/RPAP2_dom"/>
</dbReference>
<comment type="subcellular location">
    <subcellularLocation>
        <location evidence="1 12">Nucleus</location>
    </subcellularLocation>
</comment>
<evidence type="ECO:0000313" key="15">
    <source>
        <dbReference type="EMBL" id="KAK4199451.1"/>
    </source>
</evidence>
<evidence type="ECO:0000256" key="4">
    <source>
        <dbReference type="ARBA" id="ARBA00022771"/>
    </source>
</evidence>
<comment type="function">
    <text evidence="12">Putative RNA polymerase II subunit B1 C-terminal domain (CTD) phosphatase involved in RNA polymerase II transcription regulation.</text>
</comment>
<dbReference type="GO" id="GO:0005634">
    <property type="term" value="C:nucleus"/>
    <property type="evidence" value="ECO:0007669"/>
    <property type="project" value="UniProtKB-SubCell"/>
</dbReference>